<feature type="region of interest" description="Disordered" evidence="1">
    <location>
        <begin position="1"/>
        <end position="32"/>
    </location>
</feature>
<dbReference type="Proteomes" id="UP000236919">
    <property type="component" value="Unassembled WGS sequence"/>
</dbReference>
<sequence>MPLMAAQMRQKSGPEKAPAEQVAKDIRRATRRQSAEETIRIVLEGVPGKDALPPEIAYHAVREDLAVLDDAASGGAAPVVPQFISPAAPLMLDRHTWRAGLLRLCDIGSTYRGPHCRGRDEGGVAPTEVLG</sequence>
<dbReference type="EMBL" id="PQFZ01000005">
    <property type="protein sequence ID" value="POR52563.1"/>
    <property type="molecule type" value="Genomic_DNA"/>
</dbReference>
<gene>
    <name evidence="2" type="ORF">CYD53_105228</name>
</gene>
<evidence type="ECO:0000313" key="2">
    <source>
        <dbReference type="EMBL" id="POR52563.1"/>
    </source>
</evidence>
<evidence type="ECO:0000313" key="3">
    <source>
        <dbReference type="Proteomes" id="UP000236919"/>
    </source>
</evidence>
<keyword evidence="3" id="KW-1185">Reference proteome</keyword>
<protein>
    <submittedName>
        <fullName evidence="2">Uncharacterized protein</fullName>
    </submittedName>
</protein>
<feature type="compositionally biased region" description="Basic and acidic residues" evidence="1">
    <location>
        <begin position="12"/>
        <end position="32"/>
    </location>
</feature>
<name>A0A2S4MCT0_9HYPH</name>
<proteinExistence type="predicted"/>
<reference evidence="2 3" key="1">
    <citation type="submission" date="2018-01" db="EMBL/GenBank/DDBJ databases">
        <title>Genomic Encyclopedia of Type Strains, Phase III (KMG-III): the genomes of soil and plant-associated and newly described type strains.</title>
        <authorList>
            <person name="Whitman W."/>
        </authorList>
    </citation>
    <scope>NUCLEOTIDE SEQUENCE [LARGE SCALE GENOMIC DNA]</scope>
    <source>
        <strain evidence="2 3">1131</strain>
    </source>
</reference>
<evidence type="ECO:0000256" key="1">
    <source>
        <dbReference type="SAM" id="MobiDB-lite"/>
    </source>
</evidence>
<organism evidence="2 3">
    <name type="scientific">Bosea psychrotolerans</name>
    <dbReference type="NCBI Taxonomy" id="1871628"/>
    <lineage>
        <taxon>Bacteria</taxon>
        <taxon>Pseudomonadati</taxon>
        <taxon>Pseudomonadota</taxon>
        <taxon>Alphaproteobacteria</taxon>
        <taxon>Hyphomicrobiales</taxon>
        <taxon>Boseaceae</taxon>
        <taxon>Bosea</taxon>
    </lineage>
</organism>
<comment type="caution">
    <text evidence="2">The sequence shown here is derived from an EMBL/GenBank/DDBJ whole genome shotgun (WGS) entry which is preliminary data.</text>
</comment>
<dbReference type="AlphaFoldDB" id="A0A2S4MCT0"/>
<accession>A0A2S4MCT0</accession>